<keyword evidence="3" id="KW-1185">Reference proteome</keyword>
<proteinExistence type="predicted"/>
<evidence type="ECO:0000313" key="2">
    <source>
        <dbReference type="EMBL" id="PWR24382.1"/>
    </source>
</evidence>
<feature type="transmembrane region" description="Helical" evidence="1">
    <location>
        <begin position="12"/>
        <end position="32"/>
    </location>
</feature>
<organism evidence="2 3">
    <name type="scientific">Zavarzinia aquatilis</name>
    <dbReference type="NCBI Taxonomy" id="2211142"/>
    <lineage>
        <taxon>Bacteria</taxon>
        <taxon>Pseudomonadati</taxon>
        <taxon>Pseudomonadota</taxon>
        <taxon>Alphaproteobacteria</taxon>
        <taxon>Rhodospirillales</taxon>
        <taxon>Zavarziniaceae</taxon>
        <taxon>Zavarzinia</taxon>
    </lineage>
</organism>
<dbReference type="AlphaFoldDB" id="A0A317ECP2"/>
<protein>
    <submittedName>
        <fullName evidence="2">Uncharacterized protein</fullName>
    </submittedName>
</protein>
<reference evidence="2 3" key="1">
    <citation type="submission" date="2018-05" db="EMBL/GenBank/DDBJ databases">
        <title>Zavarzinia sp. HR-AS.</title>
        <authorList>
            <person name="Lee Y."/>
            <person name="Jeon C.O."/>
        </authorList>
    </citation>
    <scope>NUCLEOTIDE SEQUENCE [LARGE SCALE GENOMIC DNA]</scope>
    <source>
        <strain evidence="2 3">HR-AS</strain>
    </source>
</reference>
<keyword evidence="1" id="KW-1133">Transmembrane helix</keyword>
<keyword evidence="1" id="KW-0812">Transmembrane</keyword>
<name>A0A317ECP2_9PROT</name>
<evidence type="ECO:0000256" key="1">
    <source>
        <dbReference type="SAM" id="Phobius"/>
    </source>
</evidence>
<gene>
    <name evidence="2" type="ORF">DKG74_09755</name>
</gene>
<accession>A0A317ECP2</accession>
<comment type="caution">
    <text evidence="2">The sequence shown here is derived from an EMBL/GenBank/DDBJ whole genome shotgun (WGS) entry which is preliminary data.</text>
</comment>
<evidence type="ECO:0000313" key="3">
    <source>
        <dbReference type="Proteomes" id="UP000245461"/>
    </source>
</evidence>
<keyword evidence="1" id="KW-0472">Membrane</keyword>
<dbReference type="EMBL" id="QGLE01000004">
    <property type="protein sequence ID" value="PWR24382.1"/>
    <property type="molecule type" value="Genomic_DNA"/>
</dbReference>
<dbReference type="Proteomes" id="UP000245461">
    <property type="component" value="Unassembled WGS sequence"/>
</dbReference>
<sequence length="94" mass="10439">MELLFSTERNPVAWVVTVMVRILLFFLLNLWVDLTRIGPRWRYCVDQDQGAIGRIMGRVPAGAGACDHEAMAAPARGPRNETACGYAGRFRTAS</sequence>